<evidence type="ECO:0000256" key="2">
    <source>
        <dbReference type="ARBA" id="ARBA00008010"/>
    </source>
</evidence>
<evidence type="ECO:0000256" key="7">
    <source>
        <dbReference type="ARBA" id="ARBA00022840"/>
    </source>
</evidence>
<dbReference type="Pfam" id="PF17855">
    <property type="entry name" value="MCM_lid"/>
    <property type="match status" value="1"/>
</dbReference>
<protein>
    <recommendedName>
        <fullName evidence="11">DNA replication licensing factor MCM3</fullName>
        <ecNumber evidence="11">3.6.4.12</ecNumber>
    </recommendedName>
</protein>
<dbReference type="Gene3D" id="3.40.50.300">
    <property type="entry name" value="P-loop containing nucleotide triphosphate hydrolases"/>
    <property type="match status" value="1"/>
</dbReference>
<evidence type="ECO:0000256" key="9">
    <source>
        <dbReference type="ARBA" id="ARBA00023242"/>
    </source>
</evidence>
<evidence type="ECO:0000256" key="5">
    <source>
        <dbReference type="ARBA" id="ARBA00022801"/>
    </source>
</evidence>
<dbReference type="EC" id="3.6.4.12" evidence="11"/>
<evidence type="ECO:0000256" key="3">
    <source>
        <dbReference type="ARBA" id="ARBA00022705"/>
    </source>
</evidence>
<dbReference type="Pfam" id="PF14551">
    <property type="entry name" value="MCM_N"/>
    <property type="match status" value="1"/>
</dbReference>
<evidence type="ECO:0000256" key="1">
    <source>
        <dbReference type="ARBA" id="ARBA00004123"/>
    </source>
</evidence>
<comment type="similarity">
    <text evidence="2 10">Belongs to the MCM family.</text>
</comment>
<evidence type="ECO:0000313" key="13">
    <source>
        <dbReference type="EMBL" id="CAI6366886.1"/>
    </source>
</evidence>
<dbReference type="InterPro" id="IPR033762">
    <property type="entry name" value="MCM_OB"/>
</dbReference>
<dbReference type="Pfam" id="PF17207">
    <property type="entry name" value="MCM_OB"/>
    <property type="match status" value="1"/>
</dbReference>
<dbReference type="PRINTS" id="PR01659">
    <property type="entry name" value="MCMPROTEIN3"/>
</dbReference>
<keyword evidence="8 10" id="KW-0238">DNA-binding</keyword>
<keyword evidence="9 11" id="KW-0539">Nucleus</keyword>
<keyword evidence="7 10" id="KW-0067">ATP-binding</keyword>
<dbReference type="GO" id="GO:1902975">
    <property type="term" value="P:mitotic DNA replication initiation"/>
    <property type="evidence" value="ECO:0007669"/>
    <property type="project" value="TreeGrafter"/>
</dbReference>
<name>A0AAV0XFI7_9HEMI</name>
<keyword evidence="6 11" id="KW-0347">Helicase</keyword>
<keyword evidence="3 11" id="KW-0235">DNA replication</keyword>
<dbReference type="InterPro" id="IPR003593">
    <property type="entry name" value="AAA+_ATPase"/>
</dbReference>
<accession>A0AAV0XFI7</accession>
<dbReference type="PRINTS" id="PR01657">
    <property type="entry name" value="MCMFAMILY"/>
</dbReference>
<reference evidence="13 14" key="1">
    <citation type="submission" date="2023-01" db="EMBL/GenBank/DDBJ databases">
        <authorList>
            <person name="Whitehead M."/>
        </authorList>
    </citation>
    <scope>NUCLEOTIDE SEQUENCE [LARGE SCALE GENOMIC DNA]</scope>
</reference>
<evidence type="ECO:0000313" key="14">
    <source>
        <dbReference type="Proteomes" id="UP001160148"/>
    </source>
</evidence>
<dbReference type="PANTHER" id="PTHR11630">
    <property type="entry name" value="DNA REPLICATION LICENSING FACTOR MCM FAMILY MEMBER"/>
    <property type="match status" value="1"/>
</dbReference>
<dbReference type="PROSITE" id="PS50051">
    <property type="entry name" value="MCM_2"/>
    <property type="match status" value="1"/>
</dbReference>
<dbReference type="InterPro" id="IPR027417">
    <property type="entry name" value="P-loop_NTPase"/>
</dbReference>
<sequence>MGQYCIRKGRPTVGCQYSRSTAPFVSVGVCHKFPIGLQSALHLDGVQLIFIMDDSVVLCYMDFLCDEFTTDVYHKKIKTMIRENKRRIYIDIGDVRKYNIVRANALLNTATSNCTYPSRDNEGNLLETEFGISMFKDRQSLIIQESTENSPAGQGVRSADVVVEHDLVDMCKPGDRVMIIGHYRSFLPPKGSIFFKTMLIANNIVLKNANFSVDRSDFTKCRDLANTEKYNIFDLLANSIAPSLYGNILVKRAIVCLLLGGVEITLPNNSRIRGDIHILLIGDPSVAKSQLLRCVLNVAPFVVGTTGRGSTGVGLTAAVTTNRSTGGRHLEAGAMVLADRGVVCIDEFDKMSDIDRVTIHEAMEQGKVSISKAGIHAQLNARCSVLAAANPLGGYYDRRKTPRDNIGMQDSLLSRFDLMMIMLDVPDRENDILISDHVVRIQRYRDPKEKDGEVLPLSSGVDVLTTISPAACQLDDVFERHNKTLHGPVCQKLLKIDFVRKYLAIAKCTKPQLDNEACALVTEEYARLRSREAVSEDAERTMPITPRTVESMIRLGTAHAKARLSRTVEKEDVKFAIELINISYFQTKK</sequence>
<comment type="subcellular location">
    <subcellularLocation>
        <location evidence="1 11">Nucleus</location>
    </subcellularLocation>
</comment>
<dbReference type="GO" id="GO:0003697">
    <property type="term" value="F:single-stranded DNA binding"/>
    <property type="evidence" value="ECO:0007669"/>
    <property type="project" value="TreeGrafter"/>
</dbReference>
<dbReference type="Pfam" id="PF00493">
    <property type="entry name" value="MCM"/>
    <property type="match status" value="1"/>
</dbReference>
<dbReference type="GO" id="GO:0017116">
    <property type="term" value="F:single-stranded DNA helicase activity"/>
    <property type="evidence" value="ECO:0007669"/>
    <property type="project" value="TreeGrafter"/>
</dbReference>
<keyword evidence="4 10" id="KW-0547">Nucleotide-binding</keyword>
<dbReference type="EMBL" id="CARXXK010000004">
    <property type="protein sequence ID" value="CAI6366886.1"/>
    <property type="molecule type" value="Genomic_DNA"/>
</dbReference>
<dbReference type="AlphaFoldDB" id="A0AAV0XFI7"/>
<dbReference type="GO" id="GO:0042555">
    <property type="term" value="C:MCM complex"/>
    <property type="evidence" value="ECO:0007669"/>
    <property type="project" value="UniProtKB-UniRule"/>
</dbReference>
<dbReference type="InterPro" id="IPR008046">
    <property type="entry name" value="Mcm3"/>
</dbReference>
<dbReference type="GO" id="GO:0005634">
    <property type="term" value="C:nucleus"/>
    <property type="evidence" value="ECO:0007669"/>
    <property type="project" value="UniProtKB-SubCell"/>
</dbReference>
<dbReference type="InterPro" id="IPR012340">
    <property type="entry name" value="NA-bd_OB-fold"/>
</dbReference>
<dbReference type="GO" id="GO:0005524">
    <property type="term" value="F:ATP binding"/>
    <property type="evidence" value="ECO:0007669"/>
    <property type="project" value="UniProtKB-UniRule"/>
</dbReference>
<feature type="domain" description="MCM C-terminal AAA(+) ATPase" evidence="12">
    <location>
        <begin position="232"/>
        <end position="438"/>
    </location>
</feature>
<dbReference type="SUPFAM" id="SSF52540">
    <property type="entry name" value="P-loop containing nucleoside triphosphate hydrolases"/>
    <property type="match status" value="1"/>
</dbReference>
<evidence type="ECO:0000256" key="4">
    <source>
        <dbReference type="ARBA" id="ARBA00022741"/>
    </source>
</evidence>
<gene>
    <name evidence="13" type="ORF">MEUPH1_LOCUS21423</name>
</gene>
<dbReference type="GO" id="GO:0006271">
    <property type="term" value="P:DNA strand elongation involved in DNA replication"/>
    <property type="evidence" value="ECO:0007669"/>
    <property type="project" value="TreeGrafter"/>
</dbReference>
<evidence type="ECO:0000256" key="6">
    <source>
        <dbReference type="ARBA" id="ARBA00022806"/>
    </source>
</evidence>
<comment type="catalytic activity">
    <reaction evidence="11">
        <text>ATP + H2O = ADP + phosphate + H(+)</text>
        <dbReference type="Rhea" id="RHEA:13065"/>
        <dbReference type="ChEBI" id="CHEBI:15377"/>
        <dbReference type="ChEBI" id="CHEBI:15378"/>
        <dbReference type="ChEBI" id="CHEBI:30616"/>
        <dbReference type="ChEBI" id="CHEBI:43474"/>
        <dbReference type="ChEBI" id="CHEBI:456216"/>
        <dbReference type="EC" id="3.6.4.12"/>
    </reaction>
</comment>
<dbReference type="PANTHER" id="PTHR11630:SF46">
    <property type="entry name" value="DNA REPLICATION LICENSING FACTOR MCM3-RELATED"/>
    <property type="match status" value="1"/>
</dbReference>
<proteinExistence type="inferred from homology"/>
<dbReference type="Proteomes" id="UP001160148">
    <property type="component" value="Unassembled WGS sequence"/>
</dbReference>
<dbReference type="InterPro" id="IPR031327">
    <property type="entry name" value="MCM"/>
</dbReference>
<dbReference type="GO" id="GO:0000727">
    <property type="term" value="P:double-strand break repair via break-induced replication"/>
    <property type="evidence" value="ECO:0007669"/>
    <property type="project" value="TreeGrafter"/>
</dbReference>
<dbReference type="GO" id="GO:0016787">
    <property type="term" value="F:hydrolase activity"/>
    <property type="evidence" value="ECO:0007669"/>
    <property type="project" value="UniProtKB-KW"/>
</dbReference>
<dbReference type="PROSITE" id="PS00847">
    <property type="entry name" value="MCM_1"/>
    <property type="match status" value="1"/>
</dbReference>
<dbReference type="Gene3D" id="2.40.50.140">
    <property type="entry name" value="Nucleic acid-binding proteins"/>
    <property type="match status" value="1"/>
</dbReference>
<dbReference type="SMART" id="SM00350">
    <property type="entry name" value="MCM"/>
    <property type="match status" value="1"/>
</dbReference>
<evidence type="ECO:0000256" key="10">
    <source>
        <dbReference type="RuleBase" id="RU004070"/>
    </source>
</evidence>
<comment type="subunit">
    <text evidence="11">Component of the MCM2-7 complex.</text>
</comment>
<keyword evidence="14" id="KW-1185">Reference proteome</keyword>
<evidence type="ECO:0000259" key="12">
    <source>
        <dbReference type="PROSITE" id="PS50051"/>
    </source>
</evidence>
<dbReference type="InterPro" id="IPR001208">
    <property type="entry name" value="MCM_dom"/>
</dbReference>
<dbReference type="InterPro" id="IPR018525">
    <property type="entry name" value="MCM_CS"/>
</dbReference>
<evidence type="ECO:0000256" key="11">
    <source>
        <dbReference type="RuleBase" id="RU368061"/>
    </source>
</evidence>
<dbReference type="InterPro" id="IPR041562">
    <property type="entry name" value="MCM_lid"/>
</dbReference>
<keyword evidence="5 11" id="KW-0378">Hydrolase</keyword>
<evidence type="ECO:0000256" key="8">
    <source>
        <dbReference type="ARBA" id="ARBA00023125"/>
    </source>
</evidence>
<organism evidence="13 14">
    <name type="scientific">Macrosiphum euphorbiae</name>
    <name type="common">potato aphid</name>
    <dbReference type="NCBI Taxonomy" id="13131"/>
    <lineage>
        <taxon>Eukaryota</taxon>
        <taxon>Metazoa</taxon>
        <taxon>Ecdysozoa</taxon>
        <taxon>Arthropoda</taxon>
        <taxon>Hexapoda</taxon>
        <taxon>Insecta</taxon>
        <taxon>Pterygota</taxon>
        <taxon>Neoptera</taxon>
        <taxon>Paraneoptera</taxon>
        <taxon>Hemiptera</taxon>
        <taxon>Sternorrhyncha</taxon>
        <taxon>Aphidomorpha</taxon>
        <taxon>Aphidoidea</taxon>
        <taxon>Aphididae</taxon>
        <taxon>Macrosiphini</taxon>
        <taxon>Macrosiphum</taxon>
    </lineage>
</organism>
<dbReference type="SUPFAM" id="SSF50249">
    <property type="entry name" value="Nucleic acid-binding proteins"/>
    <property type="match status" value="1"/>
</dbReference>
<dbReference type="SMART" id="SM00382">
    <property type="entry name" value="AAA"/>
    <property type="match status" value="1"/>
</dbReference>
<comment type="function">
    <text evidence="11">Acts as component of the MCM2-7 complex (MCM complex) which is the replicative helicase essential for 'once per cell cycle' DNA replication initiation and elongation in eukaryotic cells. The active ATPase sites in the MCM2-7 ring are formed through the interaction surfaces of two neighboring subunits such that a critical structure of a conserved arginine finger motif is provided in trans relative to the ATP-binding site of the Walker A box of the adjacent subunit. The six ATPase active sites, however, are likely to contribute differentially to the complex helicase activity.</text>
</comment>
<dbReference type="InterPro" id="IPR027925">
    <property type="entry name" value="MCM_N"/>
</dbReference>
<comment type="caution">
    <text evidence="13">The sequence shown here is derived from an EMBL/GenBank/DDBJ whole genome shotgun (WGS) entry which is preliminary data.</text>
</comment>
<dbReference type="Gene3D" id="3.30.1640.10">
    <property type="entry name" value="mini-chromosome maintenance (MCM) complex, chain A, domain 1"/>
    <property type="match status" value="1"/>
</dbReference>